<evidence type="ECO:0000256" key="1">
    <source>
        <dbReference type="SAM" id="Phobius"/>
    </source>
</evidence>
<accession>A0A6H5H4M1</accession>
<dbReference type="EMBL" id="CADCXU010023038">
    <property type="protein sequence ID" value="CAB0010458.1"/>
    <property type="molecule type" value="Genomic_DNA"/>
</dbReference>
<protein>
    <submittedName>
        <fullName evidence="2">Uncharacterized protein</fullName>
    </submittedName>
</protein>
<keyword evidence="1" id="KW-1133">Transmembrane helix</keyword>
<evidence type="ECO:0000313" key="3">
    <source>
        <dbReference type="Proteomes" id="UP000479000"/>
    </source>
</evidence>
<keyword evidence="1" id="KW-0812">Transmembrane</keyword>
<feature type="transmembrane region" description="Helical" evidence="1">
    <location>
        <begin position="69"/>
        <end position="99"/>
    </location>
</feature>
<reference evidence="2 3" key="1">
    <citation type="submission" date="2020-02" db="EMBL/GenBank/DDBJ databases">
        <authorList>
            <person name="Ferguson B K."/>
        </authorList>
    </citation>
    <scope>NUCLEOTIDE SEQUENCE [LARGE SCALE GENOMIC DNA]</scope>
</reference>
<sequence>MTTLRRERRLLSIAYKRLIFYTKEGRQPQAFNRRLHQPLYANFLTGPPPTHSILGLPSRRNMHRNSRDFYPLLFIFILFSNTIMPTSPISLSISTFLIIRLDTAVE</sequence>
<evidence type="ECO:0000313" key="2">
    <source>
        <dbReference type="EMBL" id="CAB0010458.1"/>
    </source>
</evidence>
<keyword evidence="1" id="KW-0472">Membrane</keyword>
<gene>
    <name evidence="2" type="ORF">NTEN_LOCUS15502</name>
</gene>
<dbReference type="AlphaFoldDB" id="A0A6H5H4M1"/>
<keyword evidence="3" id="KW-1185">Reference proteome</keyword>
<proteinExistence type="predicted"/>
<organism evidence="2 3">
    <name type="scientific">Nesidiocoris tenuis</name>
    <dbReference type="NCBI Taxonomy" id="355587"/>
    <lineage>
        <taxon>Eukaryota</taxon>
        <taxon>Metazoa</taxon>
        <taxon>Ecdysozoa</taxon>
        <taxon>Arthropoda</taxon>
        <taxon>Hexapoda</taxon>
        <taxon>Insecta</taxon>
        <taxon>Pterygota</taxon>
        <taxon>Neoptera</taxon>
        <taxon>Paraneoptera</taxon>
        <taxon>Hemiptera</taxon>
        <taxon>Heteroptera</taxon>
        <taxon>Panheteroptera</taxon>
        <taxon>Cimicomorpha</taxon>
        <taxon>Miridae</taxon>
        <taxon>Dicyphina</taxon>
        <taxon>Nesidiocoris</taxon>
    </lineage>
</organism>
<name>A0A6H5H4M1_9HEMI</name>
<dbReference type="Proteomes" id="UP000479000">
    <property type="component" value="Unassembled WGS sequence"/>
</dbReference>